<comment type="similarity">
    <text evidence="1 4">Belongs to the cyclophilin-type PPIase family.</text>
</comment>
<dbReference type="InterPro" id="IPR029000">
    <property type="entry name" value="Cyclophilin-like_dom_sf"/>
</dbReference>
<dbReference type="PANTHER" id="PTHR43246">
    <property type="entry name" value="PEPTIDYL-PROLYL CIS-TRANS ISOMERASE CYP38, CHLOROPLASTIC"/>
    <property type="match status" value="1"/>
</dbReference>
<dbReference type="AlphaFoldDB" id="A0A1G5SH98"/>
<dbReference type="Gene3D" id="2.40.100.10">
    <property type="entry name" value="Cyclophilin-like"/>
    <property type="match status" value="1"/>
</dbReference>
<evidence type="ECO:0000256" key="1">
    <source>
        <dbReference type="ARBA" id="ARBA00007365"/>
    </source>
</evidence>
<keyword evidence="3 4" id="KW-0413">Isomerase</keyword>
<dbReference type="Pfam" id="PF00160">
    <property type="entry name" value="Pro_isomerase"/>
    <property type="match status" value="1"/>
</dbReference>
<sequence length="212" mass="23035">MNNLLPRWQVVSPAIIGKKIGFHLTLWLLLIVGSHTLAANPKVEIQTNHGSIQLELYPEKAPKTVENFLTYVKDGFYNGTIFHRVIAGFMIQGGGFDQNFVQKPTQQPVENEAANGLKNKLGTIAMARTSEPHSATSQFFINVADNGFLDYTAPTQHGYGYTVFGKVISGMSVVNKIALTSTGAQGPFVSDAPRSAVVIERVRLLATDTGSD</sequence>
<comment type="catalytic activity">
    <reaction evidence="4">
        <text>[protein]-peptidylproline (omega=180) = [protein]-peptidylproline (omega=0)</text>
        <dbReference type="Rhea" id="RHEA:16237"/>
        <dbReference type="Rhea" id="RHEA-COMP:10747"/>
        <dbReference type="Rhea" id="RHEA-COMP:10748"/>
        <dbReference type="ChEBI" id="CHEBI:83833"/>
        <dbReference type="ChEBI" id="CHEBI:83834"/>
        <dbReference type="EC" id="5.2.1.8"/>
    </reaction>
</comment>
<dbReference type="EMBL" id="FMWO01000059">
    <property type="protein sequence ID" value="SCZ86250.1"/>
    <property type="molecule type" value="Genomic_DNA"/>
</dbReference>
<evidence type="ECO:0000256" key="3">
    <source>
        <dbReference type="ARBA" id="ARBA00023235"/>
    </source>
</evidence>
<dbReference type="OrthoDB" id="9807797at2"/>
<organism evidence="6 7">
    <name type="scientific">Nitrosomonas mobilis</name>
    <dbReference type="NCBI Taxonomy" id="51642"/>
    <lineage>
        <taxon>Bacteria</taxon>
        <taxon>Pseudomonadati</taxon>
        <taxon>Pseudomonadota</taxon>
        <taxon>Betaproteobacteria</taxon>
        <taxon>Nitrosomonadales</taxon>
        <taxon>Nitrosomonadaceae</taxon>
        <taxon>Nitrosomonas</taxon>
    </lineage>
</organism>
<comment type="function">
    <text evidence="4">PPIases accelerate the folding of proteins. It catalyzes the cis-trans isomerization of proline imidic peptide bonds in oligopeptides.</text>
</comment>
<dbReference type="EC" id="5.2.1.8" evidence="4"/>
<name>A0A1G5SH98_9PROT</name>
<keyword evidence="7" id="KW-1185">Reference proteome</keyword>
<dbReference type="RefSeq" id="WP_090287166.1">
    <property type="nucleotide sequence ID" value="NZ_FMWO01000059.1"/>
</dbReference>
<dbReference type="InterPro" id="IPR002130">
    <property type="entry name" value="Cyclophilin-type_PPIase_dom"/>
</dbReference>
<dbReference type="InterPro" id="IPR020892">
    <property type="entry name" value="Cyclophilin-type_PPIase_CS"/>
</dbReference>
<dbReference type="Proteomes" id="UP000198729">
    <property type="component" value="Unassembled WGS sequence"/>
</dbReference>
<proteinExistence type="inferred from homology"/>
<protein>
    <recommendedName>
        <fullName evidence="4">Peptidyl-prolyl cis-trans isomerase</fullName>
        <shortName evidence="4">PPIase</shortName>
        <ecNumber evidence="4">5.2.1.8</ecNumber>
    </recommendedName>
</protein>
<dbReference type="PROSITE" id="PS50072">
    <property type="entry name" value="CSA_PPIASE_2"/>
    <property type="match status" value="1"/>
</dbReference>
<evidence type="ECO:0000313" key="6">
    <source>
        <dbReference type="EMBL" id="SCZ86250.1"/>
    </source>
</evidence>
<dbReference type="SUPFAM" id="SSF50891">
    <property type="entry name" value="Cyclophilin-like"/>
    <property type="match status" value="1"/>
</dbReference>
<gene>
    <name evidence="6" type="primary">ppiA</name>
    <name evidence="6" type="ORF">NSMM_500050</name>
</gene>
<dbReference type="CDD" id="cd01920">
    <property type="entry name" value="cyclophilin_EcCYP_like"/>
    <property type="match status" value="1"/>
</dbReference>
<accession>A0A1G5SH98</accession>
<evidence type="ECO:0000256" key="2">
    <source>
        <dbReference type="ARBA" id="ARBA00023110"/>
    </source>
</evidence>
<dbReference type="GO" id="GO:0006457">
    <property type="term" value="P:protein folding"/>
    <property type="evidence" value="ECO:0007669"/>
    <property type="project" value="InterPro"/>
</dbReference>
<dbReference type="PRINTS" id="PR00153">
    <property type="entry name" value="CSAPPISMRASE"/>
</dbReference>
<dbReference type="STRING" id="51642.NSMM_500050"/>
<dbReference type="InterPro" id="IPR044665">
    <property type="entry name" value="E_coli_cyclophilin_A-like"/>
</dbReference>
<evidence type="ECO:0000256" key="4">
    <source>
        <dbReference type="RuleBase" id="RU363019"/>
    </source>
</evidence>
<dbReference type="GO" id="GO:0003755">
    <property type="term" value="F:peptidyl-prolyl cis-trans isomerase activity"/>
    <property type="evidence" value="ECO:0007669"/>
    <property type="project" value="UniProtKB-UniRule"/>
</dbReference>
<keyword evidence="2 4" id="KW-0697">Rotamase</keyword>
<evidence type="ECO:0000313" key="7">
    <source>
        <dbReference type="Proteomes" id="UP000198729"/>
    </source>
</evidence>
<feature type="domain" description="PPIase cyclophilin-type" evidence="5">
    <location>
        <begin position="46"/>
        <end position="204"/>
    </location>
</feature>
<evidence type="ECO:0000259" key="5">
    <source>
        <dbReference type="PROSITE" id="PS50072"/>
    </source>
</evidence>
<dbReference type="PROSITE" id="PS00170">
    <property type="entry name" value="CSA_PPIASE_1"/>
    <property type="match status" value="1"/>
</dbReference>
<reference evidence="6 7" key="1">
    <citation type="submission" date="2016-10" db="EMBL/GenBank/DDBJ databases">
        <authorList>
            <person name="de Groot N.N."/>
        </authorList>
    </citation>
    <scope>NUCLEOTIDE SEQUENCE [LARGE SCALE GENOMIC DNA]</scope>
    <source>
        <strain evidence="6">1</strain>
    </source>
</reference>